<reference evidence="1 2" key="1">
    <citation type="journal article" date="2012" name="BMC Genomics">
        <title>Complete genome sequence of Saccharothrix espanaensis DSM 44229T and comparison to the other completely sequenced Pseudonocardiaceae.</title>
        <authorList>
            <person name="Strobel T."/>
            <person name="Al-Dilaimi A."/>
            <person name="Blom J."/>
            <person name="Gessner A."/>
            <person name="Kalinowski J."/>
            <person name="Luzhetska M."/>
            <person name="Puhler A."/>
            <person name="Szczepanowski R."/>
            <person name="Bechthold A."/>
            <person name="Ruckert C."/>
        </authorList>
    </citation>
    <scope>NUCLEOTIDE SEQUENCE [LARGE SCALE GENOMIC DNA]</scope>
    <source>
        <strain evidence="2">ATCC 51144 / DSM 44229 / JCM 9112 / NBRC 15066 / NRRL 15764</strain>
    </source>
</reference>
<dbReference type="PATRIC" id="fig|1179773.3.peg.4567"/>
<dbReference type="OrthoDB" id="3213425at2"/>
<gene>
    <name evidence="1" type="ordered locus">BN6_45570</name>
</gene>
<evidence type="ECO:0000313" key="1">
    <source>
        <dbReference type="EMBL" id="CCH31837.1"/>
    </source>
</evidence>
<organism evidence="1 2">
    <name type="scientific">Saccharothrix espanaensis (strain ATCC 51144 / DSM 44229 / JCM 9112 / NBRC 15066 / NRRL 15764)</name>
    <dbReference type="NCBI Taxonomy" id="1179773"/>
    <lineage>
        <taxon>Bacteria</taxon>
        <taxon>Bacillati</taxon>
        <taxon>Actinomycetota</taxon>
        <taxon>Actinomycetes</taxon>
        <taxon>Pseudonocardiales</taxon>
        <taxon>Pseudonocardiaceae</taxon>
        <taxon>Saccharothrix</taxon>
    </lineage>
</organism>
<dbReference type="HOGENOM" id="CLU_029927_4_0_11"/>
<sequence length="451" mass="48806">MSTRRNHPNESLRSLMREAGLTNHNLAQAVNRVAGESCVDLTYDRTTVSHWLSGSRPRPPVPDFIAEALSRRLGRPVTISAVGLAGGTAPARRASAEDPAGTQALFLLATAHLDAGDRATLREVPYRVDWASAPGWPAGQPGGSSAVWAPRNEIAMAGPDAVAALRATTATLELAHRKFGRGRLTSAAYLATDVTSWLEAGAGDRFRGALLGAVAELTCLIGAMCVDDLHHHLAQRYYRSALALSVEAGDLVGYLAVVQRMSTQAWFLGHHRHAVALTESFLDQVSDTLLPATVHAGLLGRAAVAHAALSDRRAALDCLARAERRLGENPAGDSTEVFEGRADLAHRIGLVRACARDWTGAEAALRRSLRHRAAVDRRWRMLTTDLLAKIQLRGGRFEQACATWGSFLDDYPHMESARIRAILLSLHRKLSPHRETAVVADTIDRIDRLST</sequence>
<evidence type="ECO:0000313" key="2">
    <source>
        <dbReference type="Proteomes" id="UP000006281"/>
    </source>
</evidence>
<accession>K0K2L9</accession>
<proteinExistence type="predicted"/>
<dbReference type="STRING" id="1179773.BN6_45570"/>
<dbReference type="RefSeq" id="WP_015101949.1">
    <property type="nucleotide sequence ID" value="NC_019673.1"/>
</dbReference>
<protein>
    <submittedName>
        <fullName evidence="1">Putative transcriptional regulator</fullName>
    </submittedName>
</protein>
<dbReference type="EMBL" id="HE804045">
    <property type="protein sequence ID" value="CCH31837.1"/>
    <property type="molecule type" value="Genomic_DNA"/>
</dbReference>
<dbReference type="InterPro" id="IPR011990">
    <property type="entry name" value="TPR-like_helical_dom_sf"/>
</dbReference>
<dbReference type="Gene3D" id="1.25.40.10">
    <property type="entry name" value="Tetratricopeptide repeat domain"/>
    <property type="match status" value="1"/>
</dbReference>
<keyword evidence="2" id="KW-1185">Reference proteome</keyword>
<dbReference type="AlphaFoldDB" id="K0K2L9"/>
<dbReference type="KEGG" id="sesp:BN6_45570"/>
<dbReference type="SUPFAM" id="SSF48452">
    <property type="entry name" value="TPR-like"/>
    <property type="match status" value="1"/>
</dbReference>
<name>K0K2L9_SACES</name>
<dbReference type="eggNOG" id="COG0457">
    <property type="taxonomic scope" value="Bacteria"/>
</dbReference>
<dbReference type="Proteomes" id="UP000006281">
    <property type="component" value="Chromosome"/>
</dbReference>